<evidence type="ECO:0000313" key="1">
    <source>
        <dbReference type="EMBL" id="GAI73561.1"/>
    </source>
</evidence>
<reference evidence="1" key="1">
    <citation type="journal article" date="2014" name="Front. Microbiol.">
        <title>High frequency of phylogenetically diverse reductive dehalogenase-homologous genes in deep subseafloor sedimentary metagenomes.</title>
        <authorList>
            <person name="Kawai M."/>
            <person name="Futagami T."/>
            <person name="Toyoda A."/>
            <person name="Takaki Y."/>
            <person name="Nishi S."/>
            <person name="Hori S."/>
            <person name="Arai W."/>
            <person name="Tsubouchi T."/>
            <person name="Morono Y."/>
            <person name="Uchiyama I."/>
            <person name="Ito T."/>
            <person name="Fujiyama A."/>
            <person name="Inagaki F."/>
            <person name="Takami H."/>
        </authorList>
    </citation>
    <scope>NUCLEOTIDE SEQUENCE</scope>
    <source>
        <strain evidence="1">Expedition CK06-06</strain>
    </source>
</reference>
<dbReference type="GO" id="GO:0003676">
    <property type="term" value="F:nucleic acid binding"/>
    <property type="evidence" value="ECO:0007669"/>
    <property type="project" value="InterPro"/>
</dbReference>
<comment type="caution">
    <text evidence="1">The sequence shown here is derived from an EMBL/GenBank/DDBJ whole genome shotgun (WGS) entry which is preliminary data.</text>
</comment>
<feature type="non-terminal residue" evidence="1">
    <location>
        <position position="78"/>
    </location>
</feature>
<dbReference type="Gene3D" id="3.30.420.10">
    <property type="entry name" value="Ribonuclease H-like superfamily/Ribonuclease H"/>
    <property type="match status" value="1"/>
</dbReference>
<accession>X1S344</accession>
<feature type="non-terminal residue" evidence="1">
    <location>
        <position position="1"/>
    </location>
</feature>
<name>X1S344_9ZZZZ</name>
<protein>
    <submittedName>
        <fullName evidence="1">Uncharacterized protein</fullName>
    </submittedName>
</protein>
<proteinExistence type="predicted"/>
<gene>
    <name evidence="1" type="ORF">S12H4_25335</name>
</gene>
<dbReference type="SUPFAM" id="SSF53098">
    <property type="entry name" value="Ribonuclease H-like"/>
    <property type="match status" value="1"/>
</dbReference>
<organism evidence="1">
    <name type="scientific">marine sediment metagenome</name>
    <dbReference type="NCBI Taxonomy" id="412755"/>
    <lineage>
        <taxon>unclassified sequences</taxon>
        <taxon>metagenomes</taxon>
        <taxon>ecological metagenomes</taxon>
    </lineage>
</organism>
<dbReference type="InterPro" id="IPR012337">
    <property type="entry name" value="RNaseH-like_sf"/>
</dbReference>
<dbReference type="AlphaFoldDB" id="X1S344"/>
<dbReference type="InterPro" id="IPR036397">
    <property type="entry name" value="RNaseH_sf"/>
</dbReference>
<sequence>VIKGMALIDLYDAYRKFEFSQEESYTLDFIAKKVTGQGKIESSSNIKWLWKNDLDRLIKYNVNDVKITKDINDKLRLL</sequence>
<dbReference type="EMBL" id="BARW01014151">
    <property type="protein sequence ID" value="GAI73561.1"/>
    <property type="molecule type" value="Genomic_DNA"/>
</dbReference>